<dbReference type="AlphaFoldDB" id="A0A7W4PLS7"/>
<comment type="caution">
    <text evidence="1">The sequence shown here is derived from an EMBL/GenBank/DDBJ whole genome shotgun (WGS) entry which is preliminary data.</text>
</comment>
<gene>
    <name evidence="1" type="ORF">HLH44_17085</name>
</gene>
<dbReference type="Proteomes" id="UP000530320">
    <property type="component" value="Unassembled WGS sequence"/>
</dbReference>
<protein>
    <submittedName>
        <fullName evidence="1">Uncharacterized protein</fullName>
    </submittedName>
</protein>
<organism evidence="1 2">
    <name type="scientific">Gluconacetobacter dulcium</name>
    <dbReference type="NCBI Taxonomy" id="2729096"/>
    <lineage>
        <taxon>Bacteria</taxon>
        <taxon>Pseudomonadati</taxon>
        <taxon>Pseudomonadota</taxon>
        <taxon>Alphaproteobacteria</taxon>
        <taxon>Acetobacterales</taxon>
        <taxon>Acetobacteraceae</taxon>
        <taxon>Gluconacetobacter</taxon>
    </lineage>
</organism>
<evidence type="ECO:0000313" key="2">
    <source>
        <dbReference type="Proteomes" id="UP000530320"/>
    </source>
</evidence>
<evidence type="ECO:0000313" key="1">
    <source>
        <dbReference type="EMBL" id="MBB2199136.1"/>
    </source>
</evidence>
<name>A0A7W4PLS7_9PROT</name>
<reference evidence="1 2" key="1">
    <citation type="submission" date="2020-04" db="EMBL/GenBank/DDBJ databases">
        <title>Description of novel Gluconacetobacter.</title>
        <authorList>
            <person name="Sombolestani A."/>
        </authorList>
    </citation>
    <scope>NUCLEOTIDE SEQUENCE [LARGE SCALE GENOMIC DNA]</scope>
    <source>
        <strain evidence="1 2">LMG 22058</strain>
    </source>
</reference>
<sequence length="240" mass="26057">MAAVADAAFALGRLDQVLHGHPLLPASLHRLRLDAVHRQAAVDGYAIDPWHLAAVIEHLPLRLGDEDRGGVFEAARHAFVQYQWLVAPDFDQEGAVREAMAFLTRNARAESPPLGVARGLHDWLEAGHARPAMRTAIVRHLGTTLLRTTLLLTGAAALQADVPWGFAAWAPLFLQALASEARDVLRQLGLLEQAWRQARQILATGRRRNSRAPAALDLIAAAPLISAGTEERPGAARPVR</sequence>
<accession>A0A7W4PLS7</accession>
<dbReference type="EMBL" id="JABEQP010000015">
    <property type="protein sequence ID" value="MBB2199136.1"/>
    <property type="molecule type" value="Genomic_DNA"/>
</dbReference>
<dbReference type="RefSeq" id="WP_183010117.1">
    <property type="nucleotide sequence ID" value="NZ_JABEQP010000015.1"/>
</dbReference>
<proteinExistence type="predicted"/>